<dbReference type="STRING" id="200361.A0A453FPH6"/>
<protein>
    <recommendedName>
        <fullName evidence="3">LysM domain-containing protein</fullName>
    </recommendedName>
</protein>
<dbReference type="PROSITE" id="PS51782">
    <property type="entry name" value="LYSM"/>
    <property type="match status" value="1"/>
</dbReference>
<accession>A0A453FPH6</accession>
<keyword evidence="1" id="KW-0147">Chitin-binding</keyword>
<sequence length="125" mass="13050">QSLTSTIPLTLPWRRSTTFAMAKNHGAAGLLIASLLVAVTLADARVAVQVRRDLNEADHVVPASDAKAAAALTCSKVQGLKAGETCFSVALLGGLTLESFLVFNPNIDCGKTFVGQWVCLHASTA</sequence>
<evidence type="ECO:0000256" key="2">
    <source>
        <dbReference type="ARBA" id="ARBA00023026"/>
    </source>
</evidence>
<dbReference type="GO" id="GO:0008061">
    <property type="term" value="F:chitin binding"/>
    <property type="evidence" value="ECO:0007669"/>
    <property type="project" value="UniProtKB-KW"/>
</dbReference>
<dbReference type="Proteomes" id="UP000015105">
    <property type="component" value="Chromosome 3D"/>
</dbReference>
<evidence type="ECO:0000313" key="4">
    <source>
        <dbReference type="EnsemblPlants" id="AET3Gv20737300.2"/>
    </source>
</evidence>
<dbReference type="PANTHER" id="PTHR34997">
    <property type="entry name" value="AM15"/>
    <property type="match status" value="1"/>
</dbReference>
<dbReference type="InterPro" id="IPR036779">
    <property type="entry name" value="LysM_dom_sf"/>
</dbReference>
<proteinExistence type="predicted"/>
<keyword evidence="2" id="KW-0843">Virulence</keyword>
<reference evidence="5" key="1">
    <citation type="journal article" date="2014" name="Science">
        <title>Ancient hybridizations among the ancestral genomes of bread wheat.</title>
        <authorList>
            <consortium name="International Wheat Genome Sequencing Consortium,"/>
            <person name="Marcussen T."/>
            <person name="Sandve S.R."/>
            <person name="Heier L."/>
            <person name="Spannagl M."/>
            <person name="Pfeifer M."/>
            <person name="Jakobsen K.S."/>
            <person name="Wulff B.B."/>
            <person name="Steuernagel B."/>
            <person name="Mayer K.F."/>
            <person name="Olsen O.A."/>
        </authorList>
    </citation>
    <scope>NUCLEOTIDE SEQUENCE [LARGE SCALE GENOMIC DNA]</scope>
    <source>
        <strain evidence="5">cv. AL8/78</strain>
    </source>
</reference>
<evidence type="ECO:0000259" key="3">
    <source>
        <dbReference type="PROSITE" id="PS51782"/>
    </source>
</evidence>
<dbReference type="EnsemblPlants" id="AET3Gv20737300.2">
    <property type="protein sequence ID" value="AET3Gv20737300.2"/>
    <property type="gene ID" value="AET3Gv20737300"/>
</dbReference>
<reference evidence="4" key="4">
    <citation type="submission" date="2019-03" db="UniProtKB">
        <authorList>
            <consortium name="EnsemblPlants"/>
        </authorList>
    </citation>
    <scope>IDENTIFICATION</scope>
</reference>
<evidence type="ECO:0000313" key="5">
    <source>
        <dbReference type="Proteomes" id="UP000015105"/>
    </source>
</evidence>
<evidence type="ECO:0000256" key="1">
    <source>
        <dbReference type="ARBA" id="ARBA00022669"/>
    </source>
</evidence>
<dbReference type="CDD" id="cd00118">
    <property type="entry name" value="LysM"/>
    <property type="match status" value="1"/>
</dbReference>
<dbReference type="InterPro" id="IPR052210">
    <property type="entry name" value="LysM1-like"/>
</dbReference>
<dbReference type="PANTHER" id="PTHR34997:SF22">
    <property type="entry name" value="OS01G0783000 PROTEIN"/>
    <property type="match status" value="1"/>
</dbReference>
<dbReference type="Gramene" id="AET3Gv20737300.2">
    <property type="protein sequence ID" value="AET3Gv20737300.2"/>
    <property type="gene ID" value="AET3Gv20737300"/>
</dbReference>
<reference evidence="4" key="5">
    <citation type="journal article" date="2021" name="G3 (Bethesda)">
        <title>Aegilops tauschii genome assembly Aet v5.0 features greater sequence contiguity and improved annotation.</title>
        <authorList>
            <person name="Wang L."/>
            <person name="Zhu T."/>
            <person name="Rodriguez J.C."/>
            <person name="Deal K.R."/>
            <person name="Dubcovsky J."/>
            <person name="McGuire P.E."/>
            <person name="Lux T."/>
            <person name="Spannagl M."/>
            <person name="Mayer K.F.X."/>
            <person name="Baldrich P."/>
            <person name="Meyers B.C."/>
            <person name="Huo N."/>
            <person name="Gu Y.Q."/>
            <person name="Zhou H."/>
            <person name="Devos K.M."/>
            <person name="Bennetzen J.L."/>
            <person name="Unver T."/>
            <person name="Budak H."/>
            <person name="Gulick P.J."/>
            <person name="Galiba G."/>
            <person name="Kalapos B."/>
            <person name="Nelson D.R."/>
            <person name="Li P."/>
            <person name="You F.M."/>
            <person name="Luo M.C."/>
            <person name="Dvorak J."/>
        </authorList>
    </citation>
    <scope>NUCLEOTIDE SEQUENCE [LARGE SCALE GENOMIC DNA]</scope>
    <source>
        <strain evidence="4">cv. AL8/78</strain>
    </source>
</reference>
<keyword evidence="5" id="KW-1185">Reference proteome</keyword>
<reference evidence="5" key="2">
    <citation type="journal article" date="2017" name="Nat. Plants">
        <title>The Aegilops tauschii genome reveals multiple impacts of transposons.</title>
        <authorList>
            <person name="Zhao G."/>
            <person name="Zou C."/>
            <person name="Li K."/>
            <person name="Wang K."/>
            <person name="Li T."/>
            <person name="Gao L."/>
            <person name="Zhang X."/>
            <person name="Wang H."/>
            <person name="Yang Z."/>
            <person name="Liu X."/>
            <person name="Jiang W."/>
            <person name="Mao L."/>
            <person name="Kong X."/>
            <person name="Jiao Y."/>
            <person name="Jia J."/>
        </authorList>
    </citation>
    <scope>NUCLEOTIDE SEQUENCE [LARGE SCALE GENOMIC DNA]</scope>
    <source>
        <strain evidence="5">cv. AL8/78</strain>
    </source>
</reference>
<organism evidence="4 5">
    <name type="scientific">Aegilops tauschii subsp. strangulata</name>
    <name type="common">Goatgrass</name>
    <dbReference type="NCBI Taxonomy" id="200361"/>
    <lineage>
        <taxon>Eukaryota</taxon>
        <taxon>Viridiplantae</taxon>
        <taxon>Streptophyta</taxon>
        <taxon>Embryophyta</taxon>
        <taxon>Tracheophyta</taxon>
        <taxon>Spermatophyta</taxon>
        <taxon>Magnoliopsida</taxon>
        <taxon>Liliopsida</taxon>
        <taxon>Poales</taxon>
        <taxon>Poaceae</taxon>
        <taxon>BOP clade</taxon>
        <taxon>Pooideae</taxon>
        <taxon>Triticodae</taxon>
        <taxon>Triticeae</taxon>
        <taxon>Triticinae</taxon>
        <taxon>Aegilops</taxon>
    </lineage>
</organism>
<dbReference type="InterPro" id="IPR018392">
    <property type="entry name" value="LysM"/>
</dbReference>
<name>A0A453FPH6_AEGTS</name>
<dbReference type="Gene3D" id="3.10.350.10">
    <property type="entry name" value="LysM domain"/>
    <property type="match status" value="1"/>
</dbReference>
<dbReference type="AlphaFoldDB" id="A0A453FPH6"/>
<reference evidence="4" key="3">
    <citation type="journal article" date="2017" name="Nature">
        <title>Genome sequence of the progenitor of the wheat D genome Aegilops tauschii.</title>
        <authorList>
            <person name="Luo M.C."/>
            <person name="Gu Y.Q."/>
            <person name="Puiu D."/>
            <person name="Wang H."/>
            <person name="Twardziok S.O."/>
            <person name="Deal K.R."/>
            <person name="Huo N."/>
            <person name="Zhu T."/>
            <person name="Wang L."/>
            <person name="Wang Y."/>
            <person name="McGuire P.E."/>
            <person name="Liu S."/>
            <person name="Long H."/>
            <person name="Ramasamy R.K."/>
            <person name="Rodriguez J.C."/>
            <person name="Van S.L."/>
            <person name="Yuan L."/>
            <person name="Wang Z."/>
            <person name="Xia Z."/>
            <person name="Xiao L."/>
            <person name="Anderson O.D."/>
            <person name="Ouyang S."/>
            <person name="Liang Y."/>
            <person name="Zimin A.V."/>
            <person name="Pertea G."/>
            <person name="Qi P."/>
            <person name="Bennetzen J.L."/>
            <person name="Dai X."/>
            <person name="Dawson M.W."/>
            <person name="Muller H.G."/>
            <person name="Kugler K."/>
            <person name="Rivarola-Duarte L."/>
            <person name="Spannagl M."/>
            <person name="Mayer K.F.X."/>
            <person name="Lu F.H."/>
            <person name="Bevan M.W."/>
            <person name="Leroy P."/>
            <person name="Li P."/>
            <person name="You F.M."/>
            <person name="Sun Q."/>
            <person name="Liu Z."/>
            <person name="Lyons E."/>
            <person name="Wicker T."/>
            <person name="Salzberg S.L."/>
            <person name="Devos K.M."/>
            <person name="Dvorak J."/>
        </authorList>
    </citation>
    <scope>NUCLEOTIDE SEQUENCE [LARGE SCALE GENOMIC DNA]</scope>
    <source>
        <strain evidence="4">cv. AL8/78</strain>
    </source>
</reference>
<feature type="domain" description="LysM" evidence="3">
    <location>
        <begin position="76"/>
        <end position="120"/>
    </location>
</feature>